<reference evidence="2 3" key="1">
    <citation type="journal article" date="2007" name="Nature">
        <title>Evolution of genes and genomes on the Drosophila phylogeny.</title>
        <authorList>
            <consortium name="Drosophila 12 Genomes Consortium"/>
            <person name="Clark A.G."/>
            <person name="Eisen M.B."/>
            <person name="Smith D.R."/>
            <person name="Bergman C.M."/>
            <person name="Oliver B."/>
            <person name="Markow T.A."/>
            <person name="Kaufman T.C."/>
            <person name="Kellis M."/>
            <person name="Gelbart W."/>
            <person name="Iyer V.N."/>
            <person name="Pollard D.A."/>
            <person name="Sackton T.B."/>
            <person name="Larracuente A.M."/>
            <person name="Singh N.D."/>
            <person name="Abad J.P."/>
            <person name="Abt D.N."/>
            <person name="Adryan B."/>
            <person name="Aguade M."/>
            <person name="Akashi H."/>
            <person name="Anderson W.W."/>
            <person name="Aquadro C.F."/>
            <person name="Ardell D.H."/>
            <person name="Arguello R."/>
            <person name="Artieri C.G."/>
            <person name="Barbash D.A."/>
            <person name="Barker D."/>
            <person name="Barsanti P."/>
            <person name="Batterham P."/>
            <person name="Batzoglou S."/>
            <person name="Begun D."/>
            <person name="Bhutkar A."/>
            <person name="Blanco E."/>
            <person name="Bosak S.A."/>
            <person name="Bradley R.K."/>
            <person name="Brand A.D."/>
            <person name="Brent M.R."/>
            <person name="Brooks A.N."/>
            <person name="Brown R.H."/>
            <person name="Butlin R.K."/>
            <person name="Caggese C."/>
            <person name="Calvi B.R."/>
            <person name="Bernardo de Carvalho A."/>
            <person name="Caspi A."/>
            <person name="Castrezana S."/>
            <person name="Celniker S.E."/>
            <person name="Chang J.L."/>
            <person name="Chapple C."/>
            <person name="Chatterji S."/>
            <person name="Chinwalla A."/>
            <person name="Civetta A."/>
            <person name="Clifton S.W."/>
            <person name="Comeron J.M."/>
            <person name="Costello J.C."/>
            <person name="Coyne J.A."/>
            <person name="Daub J."/>
            <person name="David R.G."/>
            <person name="Delcher A.L."/>
            <person name="Delehaunty K."/>
            <person name="Do C.B."/>
            <person name="Ebling H."/>
            <person name="Edwards K."/>
            <person name="Eickbush T."/>
            <person name="Evans J.D."/>
            <person name="Filipski A."/>
            <person name="Findeiss S."/>
            <person name="Freyhult E."/>
            <person name="Fulton L."/>
            <person name="Fulton R."/>
            <person name="Garcia A.C."/>
            <person name="Gardiner A."/>
            <person name="Garfield D.A."/>
            <person name="Garvin B.E."/>
            <person name="Gibson G."/>
            <person name="Gilbert D."/>
            <person name="Gnerre S."/>
            <person name="Godfrey J."/>
            <person name="Good R."/>
            <person name="Gotea V."/>
            <person name="Gravely B."/>
            <person name="Greenberg A.J."/>
            <person name="Griffiths-Jones S."/>
            <person name="Gross S."/>
            <person name="Guigo R."/>
            <person name="Gustafson E.A."/>
            <person name="Haerty W."/>
            <person name="Hahn M.W."/>
            <person name="Halligan D.L."/>
            <person name="Halpern A.L."/>
            <person name="Halter G.M."/>
            <person name="Han M.V."/>
            <person name="Heger A."/>
            <person name="Hillier L."/>
            <person name="Hinrichs A.S."/>
            <person name="Holmes I."/>
            <person name="Hoskins R.A."/>
            <person name="Hubisz M.J."/>
            <person name="Hultmark D."/>
            <person name="Huntley M.A."/>
            <person name="Jaffe D.B."/>
            <person name="Jagadeeshan S."/>
            <person name="Jeck W.R."/>
            <person name="Johnson J."/>
            <person name="Jones C.D."/>
            <person name="Jordan W.C."/>
            <person name="Karpen G.H."/>
            <person name="Kataoka E."/>
            <person name="Keightley P.D."/>
            <person name="Kheradpour P."/>
            <person name="Kirkness E.F."/>
            <person name="Koerich L.B."/>
            <person name="Kristiansen K."/>
            <person name="Kudrna D."/>
            <person name="Kulathinal R.J."/>
            <person name="Kumar S."/>
            <person name="Kwok R."/>
            <person name="Lander E."/>
            <person name="Langley C.H."/>
            <person name="Lapoint R."/>
            <person name="Lazzaro B.P."/>
            <person name="Lee S.J."/>
            <person name="Levesque L."/>
            <person name="Li R."/>
            <person name="Lin C.F."/>
            <person name="Lin M.F."/>
            <person name="Lindblad-Toh K."/>
            <person name="Llopart A."/>
            <person name="Long M."/>
            <person name="Low L."/>
            <person name="Lozovsky E."/>
            <person name="Lu J."/>
            <person name="Luo M."/>
            <person name="Machado C.A."/>
            <person name="Makalowski W."/>
            <person name="Marzo M."/>
            <person name="Matsuda M."/>
            <person name="Matzkin L."/>
            <person name="McAllister B."/>
            <person name="McBride C.S."/>
            <person name="McKernan B."/>
            <person name="McKernan K."/>
            <person name="Mendez-Lago M."/>
            <person name="Minx P."/>
            <person name="Mollenhauer M.U."/>
            <person name="Montooth K."/>
            <person name="Mount S.M."/>
            <person name="Mu X."/>
            <person name="Myers E."/>
            <person name="Negre B."/>
            <person name="Newfeld S."/>
            <person name="Nielsen R."/>
            <person name="Noor M.A."/>
            <person name="O'Grady P."/>
            <person name="Pachter L."/>
            <person name="Papaceit M."/>
            <person name="Parisi M.J."/>
            <person name="Parisi M."/>
            <person name="Parts L."/>
            <person name="Pedersen J.S."/>
            <person name="Pesole G."/>
            <person name="Phillippy A.M."/>
            <person name="Ponting C.P."/>
            <person name="Pop M."/>
            <person name="Porcelli D."/>
            <person name="Powell J.R."/>
            <person name="Prohaska S."/>
            <person name="Pruitt K."/>
            <person name="Puig M."/>
            <person name="Quesneville H."/>
            <person name="Ram K.R."/>
            <person name="Rand D."/>
            <person name="Rasmussen M.D."/>
            <person name="Reed L.K."/>
            <person name="Reenan R."/>
            <person name="Reily A."/>
            <person name="Remington K.A."/>
            <person name="Rieger T.T."/>
            <person name="Ritchie M.G."/>
            <person name="Robin C."/>
            <person name="Rogers Y.H."/>
            <person name="Rohde C."/>
            <person name="Rozas J."/>
            <person name="Rubenfield M.J."/>
            <person name="Ruiz A."/>
            <person name="Russo S."/>
            <person name="Salzberg S.L."/>
            <person name="Sanchez-Gracia A."/>
            <person name="Saranga D.J."/>
            <person name="Sato H."/>
            <person name="Schaeffer S.W."/>
            <person name="Schatz M.C."/>
            <person name="Schlenke T."/>
            <person name="Schwartz R."/>
            <person name="Segarra C."/>
            <person name="Singh R.S."/>
            <person name="Sirot L."/>
            <person name="Sirota M."/>
            <person name="Sisneros N.B."/>
            <person name="Smith C.D."/>
            <person name="Smith T.F."/>
            <person name="Spieth J."/>
            <person name="Stage D.E."/>
            <person name="Stark A."/>
            <person name="Stephan W."/>
            <person name="Strausberg R.L."/>
            <person name="Strempel S."/>
            <person name="Sturgill D."/>
            <person name="Sutton G."/>
            <person name="Sutton G.G."/>
            <person name="Tao W."/>
            <person name="Teichmann S."/>
            <person name="Tobari Y.N."/>
            <person name="Tomimura Y."/>
            <person name="Tsolas J.M."/>
            <person name="Valente V.L."/>
            <person name="Venter E."/>
            <person name="Venter J.C."/>
            <person name="Vicario S."/>
            <person name="Vieira F.G."/>
            <person name="Vilella A.J."/>
            <person name="Villasante A."/>
            <person name="Walenz B."/>
            <person name="Wang J."/>
            <person name="Wasserman M."/>
            <person name="Watts T."/>
            <person name="Wilson D."/>
            <person name="Wilson R.K."/>
            <person name="Wing R.A."/>
            <person name="Wolfner M.F."/>
            <person name="Wong A."/>
            <person name="Wong G.K."/>
            <person name="Wu C.I."/>
            <person name="Wu G."/>
            <person name="Yamamoto D."/>
            <person name="Yang H.P."/>
            <person name="Yang S.P."/>
            <person name="Yorke J.A."/>
            <person name="Yoshida K."/>
            <person name="Zdobnov E."/>
            <person name="Zhang P."/>
            <person name="Zhang Y."/>
            <person name="Zimin A.V."/>
            <person name="Baldwin J."/>
            <person name="Abdouelleil A."/>
            <person name="Abdulkadir J."/>
            <person name="Abebe A."/>
            <person name="Abera B."/>
            <person name="Abreu J."/>
            <person name="Acer S.C."/>
            <person name="Aftuck L."/>
            <person name="Alexander A."/>
            <person name="An P."/>
            <person name="Anderson E."/>
            <person name="Anderson S."/>
            <person name="Arachi H."/>
            <person name="Azer M."/>
            <person name="Bachantsang P."/>
            <person name="Barry A."/>
            <person name="Bayul T."/>
            <person name="Berlin A."/>
            <person name="Bessette D."/>
            <person name="Bloom T."/>
            <person name="Blye J."/>
            <person name="Boguslavskiy L."/>
            <person name="Bonnet C."/>
            <person name="Boukhgalter B."/>
            <person name="Bourzgui I."/>
            <person name="Brown A."/>
            <person name="Cahill P."/>
            <person name="Channer S."/>
            <person name="Cheshatsang Y."/>
            <person name="Chuda L."/>
            <person name="Citroen M."/>
            <person name="Collymore A."/>
            <person name="Cooke P."/>
            <person name="Costello M."/>
            <person name="D'Aco K."/>
            <person name="Daza R."/>
            <person name="De Haan G."/>
            <person name="DeGray S."/>
            <person name="DeMaso C."/>
            <person name="Dhargay N."/>
            <person name="Dooley K."/>
            <person name="Dooley E."/>
            <person name="Doricent M."/>
            <person name="Dorje P."/>
            <person name="Dorjee K."/>
            <person name="Dupes A."/>
            <person name="Elong R."/>
            <person name="Falk J."/>
            <person name="Farina A."/>
            <person name="Faro S."/>
            <person name="Ferguson D."/>
            <person name="Fisher S."/>
            <person name="Foley C.D."/>
            <person name="Franke A."/>
            <person name="Friedrich D."/>
            <person name="Gadbois L."/>
            <person name="Gearin G."/>
            <person name="Gearin C.R."/>
            <person name="Giannoukos G."/>
            <person name="Goode T."/>
            <person name="Graham J."/>
            <person name="Grandbois E."/>
            <person name="Grewal S."/>
            <person name="Gyaltsen K."/>
            <person name="Hafez N."/>
            <person name="Hagos B."/>
            <person name="Hall J."/>
            <person name="Henson C."/>
            <person name="Hollinger A."/>
            <person name="Honan T."/>
            <person name="Huard M.D."/>
            <person name="Hughes L."/>
            <person name="Hurhula B."/>
            <person name="Husby M.E."/>
            <person name="Kamat A."/>
            <person name="Kanga B."/>
            <person name="Kashin S."/>
            <person name="Khazanovich D."/>
            <person name="Kisner P."/>
            <person name="Lance K."/>
            <person name="Lara M."/>
            <person name="Lee W."/>
            <person name="Lennon N."/>
            <person name="Letendre F."/>
            <person name="LeVine R."/>
            <person name="Lipovsky A."/>
            <person name="Liu X."/>
            <person name="Liu J."/>
            <person name="Liu S."/>
            <person name="Lokyitsang T."/>
            <person name="Lokyitsang Y."/>
            <person name="Lubonja R."/>
            <person name="Lui A."/>
            <person name="MacDonald P."/>
            <person name="Magnisalis V."/>
            <person name="Maru K."/>
            <person name="Matthews C."/>
            <person name="McCusker W."/>
            <person name="McDonough S."/>
            <person name="Mehta T."/>
            <person name="Meldrim J."/>
            <person name="Meneus L."/>
            <person name="Mihai O."/>
            <person name="Mihalev A."/>
            <person name="Mihova T."/>
            <person name="Mittelman R."/>
            <person name="Mlenga V."/>
            <person name="Montmayeur A."/>
            <person name="Mulrain L."/>
            <person name="Navidi A."/>
            <person name="Naylor J."/>
            <person name="Negash T."/>
            <person name="Nguyen T."/>
            <person name="Nguyen N."/>
            <person name="Nicol R."/>
            <person name="Norbu C."/>
            <person name="Norbu N."/>
            <person name="Novod N."/>
            <person name="O'Neill B."/>
            <person name="Osman S."/>
            <person name="Markiewicz E."/>
            <person name="Oyono O.L."/>
            <person name="Patti C."/>
            <person name="Phunkhang P."/>
            <person name="Pierre F."/>
            <person name="Priest M."/>
            <person name="Raghuraman S."/>
            <person name="Rege F."/>
            <person name="Reyes R."/>
            <person name="Rise C."/>
            <person name="Rogov P."/>
            <person name="Ross K."/>
            <person name="Ryan E."/>
            <person name="Settipalli S."/>
            <person name="Shea T."/>
            <person name="Sherpa N."/>
            <person name="Shi L."/>
            <person name="Shih D."/>
            <person name="Sparrow T."/>
            <person name="Spaulding J."/>
            <person name="Stalker J."/>
            <person name="Stange-Thomann N."/>
            <person name="Stavropoulos S."/>
            <person name="Stone C."/>
            <person name="Strader C."/>
            <person name="Tesfaye S."/>
            <person name="Thomson T."/>
            <person name="Thoulutsang Y."/>
            <person name="Thoulutsang D."/>
            <person name="Topham K."/>
            <person name="Topping I."/>
            <person name="Tsamla T."/>
            <person name="Vassiliev H."/>
            <person name="Vo A."/>
            <person name="Wangchuk T."/>
            <person name="Wangdi T."/>
            <person name="Weiand M."/>
            <person name="Wilkinson J."/>
            <person name="Wilson A."/>
            <person name="Yadav S."/>
            <person name="Young G."/>
            <person name="Yu Q."/>
            <person name="Zembek L."/>
            <person name="Zhong D."/>
            <person name="Zimmer A."/>
            <person name="Zwirko Z."/>
            <person name="Jaffe D.B."/>
            <person name="Alvarez P."/>
            <person name="Brockman W."/>
            <person name="Butler J."/>
            <person name="Chin C."/>
            <person name="Gnerre S."/>
            <person name="Grabherr M."/>
            <person name="Kleber M."/>
            <person name="Mauceli E."/>
            <person name="MacCallum I."/>
        </authorList>
    </citation>
    <scope>NUCLEOTIDE SEQUENCE [LARGE SCALE GENOMIC DNA]</scope>
    <source>
        <strain evidence="3">Tucson 14030-0811.24</strain>
    </source>
</reference>
<protein>
    <submittedName>
        <fullName evidence="2">Uncharacterized protein</fullName>
    </submittedName>
</protein>
<dbReference type="InParanoid" id="A0A0Q9X607"/>
<name>A0A0Q9X607_DROWI</name>
<organism evidence="2 3">
    <name type="scientific">Drosophila willistoni</name>
    <name type="common">Fruit fly</name>
    <dbReference type="NCBI Taxonomy" id="7260"/>
    <lineage>
        <taxon>Eukaryota</taxon>
        <taxon>Metazoa</taxon>
        <taxon>Ecdysozoa</taxon>
        <taxon>Arthropoda</taxon>
        <taxon>Hexapoda</taxon>
        <taxon>Insecta</taxon>
        <taxon>Pterygota</taxon>
        <taxon>Neoptera</taxon>
        <taxon>Endopterygota</taxon>
        <taxon>Diptera</taxon>
        <taxon>Brachycera</taxon>
        <taxon>Muscomorpha</taxon>
        <taxon>Ephydroidea</taxon>
        <taxon>Drosophilidae</taxon>
        <taxon>Drosophila</taxon>
        <taxon>Sophophora</taxon>
    </lineage>
</organism>
<evidence type="ECO:0000256" key="1">
    <source>
        <dbReference type="SAM" id="MobiDB-lite"/>
    </source>
</evidence>
<accession>A0A0Q9X607</accession>
<feature type="region of interest" description="Disordered" evidence="1">
    <location>
        <begin position="45"/>
        <end position="64"/>
    </location>
</feature>
<sequence length="64" mass="7462">MANVICVINRRNLLQILVDTTPTVCLKAILRRISLHFMFTQPRGKMETRRKRIPEPRHIPTPAV</sequence>
<gene>
    <name evidence="2" type="primary">Dwil\GK28183</name>
    <name evidence="2" type="ORF">Dwil_GK28183</name>
</gene>
<proteinExistence type="predicted"/>
<dbReference type="Proteomes" id="UP000007798">
    <property type="component" value="Unassembled WGS sequence"/>
</dbReference>
<evidence type="ECO:0000313" key="2">
    <source>
        <dbReference type="EMBL" id="KRF99655.1"/>
    </source>
</evidence>
<keyword evidence="3" id="KW-1185">Reference proteome</keyword>
<dbReference type="EMBL" id="CH964239">
    <property type="protein sequence ID" value="KRF99655.1"/>
    <property type="molecule type" value="Genomic_DNA"/>
</dbReference>
<evidence type="ECO:0000313" key="3">
    <source>
        <dbReference type="Proteomes" id="UP000007798"/>
    </source>
</evidence>
<dbReference type="AlphaFoldDB" id="A0A0Q9X607"/>